<proteinExistence type="predicted"/>
<dbReference type="AlphaFoldDB" id="A0A7M5V609"/>
<name>A0A7M5V609_9CNID</name>
<dbReference type="PANTHER" id="PTHR13333">
    <property type="entry name" value="M-AAA PROTEASE-INTERACTING PROTEIN 1, MITOCHONDRIAL"/>
    <property type="match status" value="1"/>
</dbReference>
<dbReference type="EnsemblMetazoa" id="CLYHEMT004196.1">
    <property type="protein sequence ID" value="CLYHEMP004196.1"/>
    <property type="gene ID" value="CLYHEMG004196"/>
</dbReference>
<dbReference type="InterPro" id="IPR007379">
    <property type="entry name" value="Tim44-like_dom"/>
</dbReference>
<dbReference type="GO" id="GO:0043022">
    <property type="term" value="F:ribosome binding"/>
    <property type="evidence" value="ECO:0007669"/>
    <property type="project" value="TreeGrafter"/>
</dbReference>
<accession>A0A7M5V609</accession>
<dbReference type="PANTHER" id="PTHR13333:SF5">
    <property type="entry name" value="M-AAA PROTEASE-INTERACTING PROTEIN 1, MITOCHONDRIAL"/>
    <property type="match status" value="1"/>
</dbReference>
<evidence type="ECO:0000313" key="2">
    <source>
        <dbReference type="EnsemblMetazoa" id="CLYHEMP004196.1"/>
    </source>
</evidence>
<feature type="domain" description="Tim44-like" evidence="1">
    <location>
        <begin position="91"/>
        <end position="166"/>
    </location>
</feature>
<dbReference type="SUPFAM" id="SSF54427">
    <property type="entry name" value="NTF2-like"/>
    <property type="match status" value="1"/>
</dbReference>
<reference evidence="2" key="1">
    <citation type="submission" date="2021-01" db="UniProtKB">
        <authorList>
            <consortium name="EnsemblMetazoa"/>
        </authorList>
    </citation>
    <scope>IDENTIFICATION</scope>
</reference>
<evidence type="ECO:0000259" key="1">
    <source>
        <dbReference type="Pfam" id="PF04280"/>
    </source>
</evidence>
<dbReference type="RefSeq" id="XP_066929505.1">
    <property type="nucleotide sequence ID" value="XM_067073404.1"/>
</dbReference>
<dbReference type="InterPro" id="IPR032710">
    <property type="entry name" value="NTF2-like_dom_sf"/>
</dbReference>
<organism evidence="2 3">
    <name type="scientific">Clytia hemisphaerica</name>
    <dbReference type="NCBI Taxonomy" id="252671"/>
    <lineage>
        <taxon>Eukaryota</taxon>
        <taxon>Metazoa</taxon>
        <taxon>Cnidaria</taxon>
        <taxon>Hydrozoa</taxon>
        <taxon>Hydroidolina</taxon>
        <taxon>Leptothecata</taxon>
        <taxon>Obeliida</taxon>
        <taxon>Clytiidae</taxon>
        <taxon>Clytia</taxon>
    </lineage>
</organism>
<dbReference type="OrthoDB" id="7249367at2759"/>
<dbReference type="Pfam" id="PF04280">
    <property type="entry name" value="Tim44"/>
    <property type="match status" value="1"/>
</dbReference>
<sequence length="239" mass="27101">MVIPMLNRQSGRVLKNLFQATSKRNGSISPAIQNFILKKEDTNLIIRGFQTSALRLNEEQPKVQTKVMTVTNPIKYISLKIKMLLMKGYFDDKFSEKDFLTGARQAIIFVSSKMAKGDLKDLTEVLTQEGSRSVQNLFSENRDNSEVLNVEDSDIMTLTLNDIGFEYGESGRKWAYALVVCYCSGKDSFSKQASDFDFEILVSQPRIIKYSFCREYTPGTSNGWLVDQVDHLNLSGTKE</sequence>
<dbReference type="GeneID" id="136817058"/>
<dbReference type="GO" id="GO:0032979">
    <property type="term" value="P:protein insertion into mitochondrial inner membrane from matrix"/>
    <property type="evidence" value="ECO:0007669"/>
    <property type="project" value="TreeGrafter"/>
</dbReference>
<keyword evidence="3" id="KW-1185">Reference proteome</keyword>
<dbReference type="GO" id="GO:0005743">
    <property type="term" value="C:mitochondrial inner membrane"/>
    <property type="evidence" value="ECO:0007669"/>
    <property type="project" value="TreeGrafter"/>
</dbReference>
<evidence type="ECO:0000313" key="3">
    <source>
        <dbReference type="Proteomes" id="UP000594262"/>
    </source>
</evidence>
<dbReference type="Proteomes" id="UP000594262">
    <property type="component" value="Unplaced"/>
</dbReference>
<protein>
    <recommendedName>
        <fullName evidence="1">Tim44-like domain-containing protein</fullName>
    </recommendedName>
</protein>